<proteinExistence type="predicted"/>
<keyword evidence="1" id="KW-0812">Transmembrane</keyword>
<accession>J9FVW9</accession>
<name>J9FVW9_9ZZZZ</name>
<keyword evidence="1" id="KW-1133">Transmembrane helix</keyword>
<reference evidence="2" key="1">
    <citation type="journal article" date="2012" name="PLoS ONE">
        <title>Gene sets for utilization of primary and secondary nutrition supplies in the distal gut of endangered iberian lynx.</title>
        <authorList>
            <person name="Alcaide M."/>
            <person name="Messina E."/>
            <person name="Richter M."/>
            <person name="Bargiela R."/>
            <person name="Peplies J."/>
            <person name="Huws S.A."/>
            <person name="Newbold C.J."/>
            <person name="Golyshin P.N."/>
            <person name="Simon M.A."/>
            <person name="Lopez G."/>
            <person name="Yakimov M.M."/>
            <person name="Ferrer M."/>
        </authorList>
    </citation>
    <scope>NUCLEOTIDE SEQUENCE</scope>
</reference>
<dbReference type="EMBL" id="AMCI01006798">
    <property type="protein sequence ID" value="EJW93717.1"/>
    <property type="molecule type" value="Genomic_DNA"/>
</dbReference>
<evidence type="ECO:0000313" key="2">
    <source>
        <dbReference type="EMBL" id="EJW93717.1"/>
    </source>
</evidence>
<gene>
    <name evidence="2" type="ORF">EVA_18176</name>
</gene>
<evidence type="ECO:0000256" key="1">
    <source>
        <dbReference type="SAM" id="Phobius"/>
    </source>
</evidence>
<comment type="caution">
    <text evidence="2">The sequence shown here is derived from an EMBL/GenBank/DDBJ whole genome shotgun (WGS) entry which is preliminary data.</text>
</comment>
<feature type="transmembrane region" description="Helical" evidence="1">
    <location>
        <begin position="34"/>
        <end position="52"/>
    </location>
</feature>
<protein>
    <submittedName>
        <fullName evidence="2">Uncharacterized protein</fullName>
    </submittedName>
</protein>
<organism evidence="2">
    <name type="scientific">gut metagenome</name>
    <dbReference type="NCBI Taxonomy" id="749906"/>
    <lineage>
        <taxon>unclassified sequences</taxon>
        <taxon>metagenomes</taxon>
        <taxon>organismal metagenomes</taxon>
    </lineage>
</organism>
<dbReference type="AlphaFoldDB" id="J9FVW9"/>
<keyword evidence="1" id="KW-0472">Membrane</keyword>
<sequence>MPLHRKLAGLPVPVSLRLFSLSRCLAVLWNWATVTWWFILRAAVVCVAFNMVMHGRPSAPETADSVCTIDQAMNCASKTEAKPSKPGRLIILFCWPK</sequence>